<gene>
    <name evidence="2" type="ORF">F3Y22_tig00111427pilonHSYRG00616</name>
</gene>
<dbReference type="AlphaFoldDB" id="A0A6A2YIN4"/>
<evidence type="ECO:0000256" key="1">
    <source>
        <dbReference type="SAM" id="MobiDB-lite"/>
    </source>
</evidence>
<feature type="compositionally biased region" description="Basic and acidic residues" evidence="1">
    <location>
        <begin position="22"/>
        <end position="31"/>
    </location>
</feature>
<dbReference type="GO" id="GO:0005840">
    <property type="term" value="C:ribosome"/>
    <property type="evidence" value="ECO:0007669"/>
    <property type="project" value="UniProtKB-KW"/>
</dbReference>
<keyword evidence="2" id="KW-0687">Ribonucleoprotein</keyword>
<proteinExistence type="predicted"/>
<keyword evidence="2" id="KW-0689">Ribosomal protein</keyword>
<dbReference type="Proteomes" id="UP000436088">
    <property type="component" value="Unassembled WGS sequence"/>
</dbReference>
<evidence type="ECO:0000313" key="2">
    <source>
        <dbReference type="EMBL" id="KAE8678369.1"/>
    </source>
</evidence>
<name>A0A6A2YIN4_HIBSY</name>
<comment type="caution">
    <text evidence="2">The sequence shown here is derived from an EMBL/GenBank/DDBJ whole genome shotgun (WGS) entry which is preliminary data.</text>
</comment>
<organism evidence="2 3">
    <name type="scientific">Hibiscus syriacus</name>
    <name type="common">Rose of Sharon</name>
    <dbReference type="NCBI Taxonomy" id="106335"/>
    <lineage>
        <taxon>Eukaryota</taxon>
        <taxon>Viridiplantae</taxon>
        <taxon>Streptophyta</taxon>
        <taxon>Embryophyta</taxon>
        <taxon>Tracheophyta</taxon>
        <taxon>Spermatophyta</taxon>
        <taxon>Magnoliopsida</taxon>
        <taxon>eudicotyledons</taxon>
        <taxon>Gunneridae</taxon>
        <taxon>Pentapetalae</taxon>
        <taxon>rosids</taxon>
        <taxon>malvids</taxon>
        <taxon>Malvales</taxon>
        <taxon>Malvaceae</taxon>
        <taxon>Malvoideae</taxon>
        <taxon>Hibiscus</taxon>
    </lineage>
</organism>
<evidence type="ECO:0000313" key="3">
    <source>
        <dbReference type="Proteomes" id="UP000436088"/>
    </source>
</evidence>
<accession>A0A6A2YIN4</accession>
<keyword evidence="3" id="KW-1185">Reference proteome</keyword>
<sequence length="61" mass="6948">MTEATKLITDTTEDYTSASSSLKEDAENQDDKEQVIRHLLEASDDELGIPNREDVFEFEQV</sequence>
<dbReference type="EMBL" id="VEPZ02001337">
    <property type="protein sequence ID" value="KAE8678369.1"/>
    <property type="molecule type" value="Genomic_DNA"/>
</dbReference>
<protein>
    <submittedName>
        <fullName evidence="2">30S ribosomal protein S2</fullName>
    </submittedName>
</protein>
<reference evidence="2" key="1">
    <citation type="submission" date="2019-09" db="EMBL/GenBank/DDBJ databases">
        <title>Draft genome information of white flower Hibiscus syriacus.</title>
        <authorList>
            <person name="Kim Y.-M."/>
        </authorList>
    </citation>
    <scope>NUCLEOTIDE SEQUENCE [LARGE SCALE GENOMIC DNA]</scope>
    <source>
        <strain evidence="2">YM2019G1</strain>
    </source>
</reference>
<feature type="region of interest" description="Disordered" evidence="1">
    <location>
        <begin position="1"/>
        <end position="31"/>
    </location>
</feature>
<feature type="compositionally biased region" description="Polar residues" evidence="1">
    <location>
        <begin position="8"/>
        <end position="21"/>
    </location>
</feature>